<dbReference type="AlphaFoldDB" id="A0A0F9PY82"/>
<dbReference type="Gene3D" id="3.40.630.40">
    <property type="entry name" value="Zn-dependent exopeptidases"/>
    <property type="match status" value="1"/>
</dbReference>
<dbReference type="SUPFAM" id="SSF53187">
    <property type="entry name" value="Zn-dependent exopeptidases"/>
    <property type="match status" value="1"/>
</dbReference>
<gene>
    <name evidence="1" type="ORF">LCGC14_0786260</name>
</gene>
<comment type="caution">
    <text evidence="1">The sequence shown here is derived from an EMBL/GenBank/DDBJ whole genome shotgun (WGS) entry which is preliminary data.</text>
</comment>
<sequence length="218" mass="25221">MLEILPFKQMKFIKVFLGSKNIRTHIDAVHAHPPNNDKFTCEIAEKISEDVNCSCIIATISRNECDLNRERTKKNSKGIDEYRTVIQLIQKHINNLNSNGKSIRPYLHLAIHGMVDDYARDIEIGTLHNQTCSVNIEDWFLESIRNFYENVTINSIFPGNSSKINHRKGCFILGSNYPGFGSNFNTIQIEISRKIREFQREELISNLSSLIKEFNRIF</sequence>
<organism evidence="1">
    <name type="scientific">marine sediment metagenome</name>
    <dbReference type="NCBI Taxonomy" id="412755"/>
    <lineage>
        <taxon>unclassified sequences</taxon>
        <taxon>metagenomes</taxon>
        <taxon>ecological metagenomes</taxon>
    </lineage>
</organism>
<evidence type="ECO:0000313" key="1">
    <source>
        <dbReference type="EMBL" id="KKN35174.1"/>
    </source>
</evidence>
<proteinExistence type="predicted"/>
<reference evidence="1" key="1">
    <citation type="journal article" date="2015" name="Nature">
        <title>Complex archaea that bridge the gap between prokaryotes and eukaryotes.</title>
        <authorList>
            <person name="Spang A."/>
            <person name="Saw J.H."/>
            <person name="Jorgensen S.L."/>
            <person name="Zaremba-Niedzwiedzka K."/>
            <person name="Martijn J."/>
            <person name="Lind A.E."/>
            <person name="van Eijk R."/>
            <person name="Schleper C."/>
            <person name="Guy L."/>
            <person name="Ettema T.J."/>
        </authorList>
    </citation>
    <scope>NUCLEOTIDE SEQUENCE</scope>
</reference>
<protein>
    <recommendedName>
        <fullName evidence="2">N-formylglutamate amidohydrolase</fullName>
    </recommendedName>
</protein>
<dbReference type="EMBL" id="LAZR01002057">
    <property type="protein sequence ID" value="KKN35174.1"/>
    <property type="molecule type" value="Genomic_DNA"/>
</dbReference>
<accession>A0A0F9PY82</accession>
<evidence type="ECO:0008006" key="2">
    <source>
        <dbReference type="Google" id="ProtNLM"/>
    </source>
</evidence>
<name>A0A0F9PY82_9ZZZZ</name>